<dbReference type="HOGENOM" id="CLU_2868566_0_0_1"/>
<keyword evidence="2" id="KW-1185">Reference proteome</keyword>
<organism evidence="1 2">
    <name type="scientific">Pisolithus microcarpus 441</name>
    <dbReference type="NCBI Taxonomy" id="765257"/>
    <lineage>
        <taxon>Eukaryota</taxon>
        <taxon>Fungi</taxon>
        <taxon>Dikarya</taxon>
        <taxon>Basidiomycota</taxon>
        <taxon>Agaricomycotina</taxon>
        <taxon>Agaricomycetes</taxon>
        <taxon>Agaricomycetidae</taxon>
        <taxon>Boletales</taxon>
        <taxon>Sclerodermatineae</taxon>
        <taxon>Pisolithaceae</taxon>
        <taxon>Pisolithus</taxon>
    </lineage>
</organism>
<proteinExistence type="predicted"/>
<reference evidence="2" key="2">
    <citation type="submission" date="2015-01" db="EMBL/GenBank/DDBJ databases">
        <title>Evolutionary Origins and Diversification of the Mycorrhizal Mutualists.</title>
        <authorList>
            <consortium name="DOE Joint Genome Institute"/>
            <consortium name="Mycorrhizal Genomics Consortium"/>
            <person name="Kohler A."/>
            <person name="Kuo A."/>
            <person name="Nagy L.G."/>
            <person name="Floudas D."/>
            <person name="Copeland A."/>
            <person name="Barry K.W."/>
            <person name="Cichocki N."/>
            <person name="Veneault-Fourrey C."/>
            <person name="LaButti K."/>
            <person name="Lindquist E.A."/>
            <person name="Lipzen A."/>
            <person name="Lundell T."/>
            <person name="Morin E."/>
            <person name="Murat C."/>
            <person name="Riley R."/>
            <person name="Ohm R."/>
            <person name="Sun H."/>
            <person name="Tunlid A."/>
            <person name="Henrissat B."/>
            <person name="Grigoriev I.V."/>
            <person name="Hibbett D.S."/>
            <person name="Martin F."/>
        </authorList>
    </citation>
    <scope>NUCLEOTIDE SEQUENCE [LARGE SCALE GENOMIC DNA]</scope>
    <source>
        <strain evidence="2">441</strain>
    </source>
</reference>
<evidence type="ECO:0000313" key="1">
    <source>
        <dbReference type="EMBL" id="KIK28692.1"/>
    </source>
</evidence>
<evidence type="ECO:0000313" key="2">
    <source>
        <dbReference type="Proteomes" id="UP000054018"/>
    </source>
</evidence>
<sequence length="64" mass="7025">MMSFTSPARSFLSRETFDLSEVSMGMLQGCCLPCPRAVITPHDTHPQSGRGVSTTLQPLAWLRS</sequence>
<gene>
    <name evidence="1" type="ORF">PISMIDRAFT_672842</name>
</gene>
<reference evidence="1 2" key="1">
    <citation type="submission" date="2014-04" db="EMBL/GenBank/DDBJ databases">
        <authorList>
            <consortium name="DOE Joint Genome Institute"/>
            <person name="Kuo A."/>
            <person name="Kohler A."/>
            <person name="Costa M.D."/>
            <person name="Nagy L.G."/>
            <person name="Floudas D."/>
            <person name="Copeland A."/>
            <person name="Barry K.W."/>
            <person name="Cichocki N."/>
            <person name="Veneault-Fourrey C."/>
            <person name="LaButti K."/>
            <person name="Lindquist E.A."/>
            <person name="Lipzen A."/>
            <person name="Lundell T."/>
            <person name="Morin E."/>
            <person name="Murat C."/>
            <person name="Sun H."/>
            <person name="Tunlid A."/>
            <person name="Henrissat B."/>
            <person name="Grigoriev I.V."/>
            <person name="Hibbett D.S."/>
            <person name="Martin F."/>
            <person name="Nordberg H.P."/>
            <person name="Cantor M.N."/>
            <person name="Hua S.X."/>
        </authorList>
    </citation>
    <scope>NUCLEOTIDE SEQUENCE [LARGE SCALE GENOMIC DNA]</scope>
    <source>
        <strain evidence="1 2">441</strain>
    </source>
</reference>
<accession>A0A0D0A2L9</accession>
<dbReference type="EMBL" id="KN833691">
    <property type="protein sequence ID" value="KIK28692.1"/>
    <property type="molecule type" value="Genomic_DNA"/>
</dbReference>
<dbReference type="AlphaFoldDB" id="A0A0D0A2L9"/>
<name>A0A0D0A2L9_9AGAM</name>
<dbReference type="Proteomes" id="UP000054018">
    <property type="component" value="Unassembled WGS sequence"/>
</dbReference>
<protein>
    <submittedName>
        <fullName evidence="1">Uncharacterized protein</fullName>
    </submittedName>
</protein>